<dbReference type="HOGENOM" id="CLU_2000099_0_0_6"/>
<evidence type="ECO:0000313" key="2">
    <source>
        <dbReference type="Proteomes" id="UP000000260"/>
    </source>
</evidence>
<sequence>MIEITFKQVRVRGGDTFIIQAFRAFPDIIDRRGEREAAAAEIEATQRVVARVVALSAAGQQLFFQHIFADDAEIDHAIHYQARNIVIAHAQDVDRHILRQRDQTLGVQINFYAAAGQQFARIIA</sequence>
<accession>A7MJP7</accession>
<evidence type="ECO:0000313" key="1">
    <source>
        <dbReference type="EMBL" id="ABU76466.1"/>
    </source>
</evidence>
<organism evidence="1 2">
    <name type="scientific">Cronobacter sakazakii (strain ATCC BAA-894)</name>
    <name type="common">Enterobacter sakazakii</name>
    <dbReference type="NCBI Taxonomy" id="290339"/>
    <lineage>
        <taxon>Bacteria</taxon>
        <taxon>Pseudomonadati</taxon>
        <taxon>Pseudomonadota</taxon>
        <taxon>Gammaproteobacteria</taxon>
        <taxon>Enterobacterales</taxon>
        <taxon>Enterobacteriaceae</taxon>
        <taxon>Cronobacter</taxon>
    </lineage>
</organism>
<reference evidence="1 2" key="1">
    <citation type="journal article" date="2010" name="PLoS ONE">
        <title>Genome sequence of Cronobacter sakazakii BAA-894 and comparative genomic hybridization analysis with other Cronobacter species.</title>
        <authorList>
            <person name="Kucerova E."/>
            <person name="Clifton S.W."/>
            <person name="Xia X.Q."/>
            <person name="Long F."/>
            <person name="Porwollik S."/>
            <person name="Fulton L."/>
            <person name="Fronick C."/>
            <person name="Minx P."/>
            <person name="Kyung K."/>
            <person name="Warren W."/>
            <person name="Fulton R."/>
            <person name="Feng D."/>
            <person name="Wollam A."/>
            <person name="Shah N."/>
            <person name="Bhonagiri V."/>
            <person name="Nash W.E."/>
            <person name="Hallsworth-Pepin K."/>
            <person name="Wilson R.K."/>
            <person name="McClelland M."/>
            <person name="Forsythe S.J."/>
        </authorList>
    </citation>
    <scope>NUCLEOTIDE SEQUENCE [LARGE SCALE GENOMIC DNA]</scope>
    <source>
        <strain evidence="1 2">ATCC BAA-894</strain>
    </source>
</reference>
<dbReference type="EMBL" id="CP000783">
    <property type="protein sequence ID" value="ABU76466.1"/>
    <property type="molecule type" value="Genomic_DNA"/>
</dbReference>
<gene>
    <name evidence="1" type="ordered locus">ESA_01199</name>
</gene>
<dbReference type="Proteomes" id="UP000000260">
    <property type="component" value="Chromosome"/>
</dbReference>
<keyword evidence="2" id="KW-1185">Reference proteome</keyword>
<name>A7MJP7_CROS8</name>
<dbReference type="KEGG" id="esa:ESA_01199"/>
<protein>
    <submittedName>
        <fullName evidence="1">Uncharacterized protein</fullName>
    </submittedName>
</protein>
<proteinExistence type="predicted"/>
<dbReference type="AlphaFoldDB" id="A7MJP7"/>